<accession>A0A1Y1U9M4</accession>
<dbReference type="InParanoid" id="A0A1Y1U9M4"/>
<dbReference type="GO" id="GO:0006508">
    <property type="term" value="P:proteolysis"/>
    <property type="evidence" value="ECO:0007669"/>
    <property type="project" value="UniProtKB-KW"/>
</dbReference>
<feature type="transmembrane region" description="Helical" evidence="2">
    <location>
        <begin position="25"/>
        <end position="45"/>
    </location>
</feature>
<reference evidence="3 4" key="1">
    <citation type="submission" date="2017-03" db="EMBL/GenBank/DDBJ databases">
        <title>Widespread Adenine N6-methylation of Active Genes in Fungi.</title>
        <authorList>
            <consortium name="DOE Joint Genome Institute"/>
            <person name="Mondo S.J."/>
            <person name="Dannebaum R.O."/>
            <person name="Kuo R.C."/>
            <person name="Louie K.B."/>
            <person name="Bewick A.J."/>
            <person name="Labutti K."/>
            <person name="Haridas S."/>
            <person name="Kuo A."/>
            <person name="Salamov A."/>
            <person name="Ahrendt S.R."/>
            <person name="Lau R."/>
            <person name="Bowen B.P."/>
            <person name="Lipzen A."/>
            <person name="Sullivan W."/>
            <person name="Andreopoulos W.B."/>
            <person name="Clum A."/>
            <person name="Lindquist E."/>
            <person name="Daum C."/>
            <person name="Northen T.R."/>
            <person name="Ramamoorthy G."/>
            <person name="Schmitz R.J."/>
            <person name="Gryganskyi A."/>
            <person name="Culley D."/>
            <person name="Magnuson J."/>
            <person name="James T.Y."/>
            <person name="O'Malley M.A."/>
            <person name="Stajich J.E."/>
            <person name="Spatafora J.W."/>
            <person name="Visel A."/>
            <person name="Grigoriev I.V."/>
        </authorList>
    </citation>
    <scope>NUCLEOTIDE SEQUENCE [LARGE SCALE GENOMIC DNA]</scope>
    <source>
        <strain evidence="3 4">NRRL Y-17943</strain>
    </source>
</reference>
<keyword evidence="2" id="KW-0812">Transmembrane</keyword>
<evidence type="ECO:0000256" key="2">
    <source>
        <dbReference type="SAM" id="Phobius"/>
    </source>
</evidence>
<comment type="catalytic activity">
    <reaction evidence="1">
        <text>an L-aminoacyl-L-amino acid + H2O = 2 an L-alpha-amino acid</text>
        <dbReference type="Rhea" id="RHEA:48940"/>
        <dbReference type="ChEBI" id="CHEBI:15377"/>
        <dbReference type="ChEBI" id="CHEBI:59869"/>
        <dbReference type="ChEBI" id="CHEBI:77460"/>
        <dbReference type="EC" id="3.4.13.19"/>
    </reaction>
</comment>
<dbReference type="PROSITE" id="PS51365">
    <property type="entry name" value="RENAL_DIPEPTIDASE_2"/>
    <property type="match status" value="1"/>
</dbReference>
<dbReference type="CDD" id="cd01301">
    <property type="entry name" value="rDP_like"/>
    <property type="match status" value="1"/>
</dbReference>
<dbReference type="RefSeq" id="XP_021868484.1">
    <property type="nucleotide sequence ID" value="XM_022016970.1"/>
</dbReference>
<dbReference type="EC" id="3.4.13.19" evidence="1"/>
<keyword evidence="1" id="KW-0482">Metalloprotease</keyword>
<name>A0A1Y1U9M4_9TREE</name>
<keyword evidence="2" id="KW-0472">Membrane</keyword>
<dbReference type="Gene3D" id="3.20.20.140">
    <property type="entry name" value="Metal-dependent hydrolases"/>
    <property type="match status" value="1"/>
</dbReference>
<sequence length="430" mass="46602">MSSQPLLPSNHPEHIASVIASKRRILFTTILTTVLLIAGIIFVSVKGEGVPSSKDPLKLANYYLKSSPVIDGHIDLPIFARAGFGNNIDNMDLYGDLKNRYGLISHLNIPKARKGHLGGFFWSIYIDCPKDAGPDFLTPYNGPRDTLEQIDVAMNLMDKYSDVFQLCKTADEVMEAVASGKIASLMGMEGAHSLGNSLGALRMFHALGVRYMTLTHGCNNAFADSGGIFQPVTPHWGGLSDLGKDLIFEMNRLGVFIDLSHVSDQTALDALSITRAPVILSHSCARAFNNISRNVPDEVLSKLGRGKHKVDGVVMVNFLPTFAAPGGVGVDVKTIADHVEYIASKTSRDHVGIGSDFDGIDAVPRGLEDVSMYPNLFAELITRGWKQDELAGLAGGNLLRAMRGMEATSLKMKQEGKKPSMAVYAKRTDL</sequence>
<evidence type="ECO:0000256" key="1">
    <source>
        <dbReference type="RuleBase" id="RU341113"/>
    </source>
</evidence>
<organism evidence="3 4">
    <name type="scientific">Kockovaella imperatae</name>
    <dbReference type="NCBI Taxonomy" id="4999"/>
    <lineage>
        <taxon>Eukaryota</taxon>
        <taxon>Fungi</taxon>
        <taxon>Dikarya</taxon>
        <taxon>Basidiomycota</taxon>
        <taxon>Agaricomycotina</taxon>
        <taxon>Tremellomycetes</taxon>
        <taxon>Tremellales</taxon>
        <taxon>Cuniculitremaceae</taxon>
        <taxon>Kockovaella</taxon>
    </lineage>
</organism>
<dbReference type="OrthoDB" id="445695at2759"/>
<keyword evidence="4" id="KW-1185">Reference proteome</keyword>
<dbReference type="AlphaFoldDB" id="A0A1Y1U9M4"/>
<dbReference type="PANTHER" id="PTHR10443:SF12">
    <property type="entry name" value="DIPEPTIDASE"/>
    <property type="match status" value="1"/>
</dbReference>
<dbReference type="STRING" id="4999.A0A1Y1U9M4"/>
<keyword evidence="1" id="KW-0645">Protease</keyword>
<dbReference type="PANTHER" id="PTHR10443">
    <property type="entry name" value="MICROSOMAL DIPEPTIDASE"/>
    <property type="match status" value="1"/>
</dbReference>
<dbReference type="SUPFAM" id="SSF51556">
    <property type="entry name" value="Metallo-dependent hydrolases"/>
    <property type="match status" value="1"/>
</dbReference>
<keyword evidence="1" id="KW-0479">Metal-binding</keyword>
<evidence type="ECO:0000313" key="4">
    <source>
        <dbReference type="Proteomes" id="UP000193218"/>
    </source>
</evidence>
<dbReference type="EMBL" id="NBSH01000015">
    <property type="protein sequence ID" value="ORX34206.1"/>
    <property type="molecule type" value="Genomic_DNA"/>
</dbReference>
<dbReference type="GO" id="GO:0046872">
    <property type="term" value="F:metal ion binding"/>
    <property type="evidence" value="ECO:0007669"/>
    <property type="project" value="UniProtKB-UniRule"/>
</dbReference>
<dbReference type="GO" id="GO:0070573">
    <property type="term" value="F:metallodipeptidase activity"/>
    <property type="evidence" value="ECO:0007669"/>
    <property type="project" value="InterPro"/>
</dbReference>
<comment type="caution">
    <text evidence="3">The sequence shown here is derived from an EMBL/GenBank/DDBJ whole genome shotgun (WGS) entry which is preliminary data.</text>
</comment>
<keyword evidence="1" id="KW-0378">Hydrolase</keyword>
<evidence type="ECO:0000313" key="3">
    <source>
        <dbReference type="EMBL" id="ORX34206.1"/>
    </source>
</evidence>
<gene>
    <name evidence="3" type="ORF">BD324DRAFT_637092</name>
</gene>
<dbReference type="InterPro" id="IPR008257">
    <property type="entry name" value="Pept_M19"/>
</dbReference>
<keyword evidence="2" id="KW-1133">Transmembrane helix</keyword>
<dbReference type="Pfam" id="PF01244">
    <property type="entry name" value="Peptidase_M19"/>
    <property type="match status" value="1"/>
</dbReference>
<comment type="cofactor">
    <cofactor evidence="1">
        <name>Zn(2+)</name>
        <dbReference type="ChEBI" id="CHEBI:29105"/>
    </cofactor>
</comment>
<protein>
    <recommendedName>
        <fullName evidence="1">Dipeptidase</fullName>
        <ecNumber evidence="1">3.4.13.19</ecNumber>
    </recommendedName>
</protein>
<proteinExistence type="inferred from homology"/>
<comment type="similarity">
    <text evidence="1">Belongs to the metallo-dependent hydrolases superfamily. Peptidase M19 family.</text>
</comment>
<dbReference type="GeneID" id="33558779"/>
<keyword evidence="1" id="KW-0862">Zinc</keyword>
<dbReference type="Proteomes" id="UP000193218">
    <property type="component" value="Unassembled WGS sequence"/>
</dbReference>
<keyword evidence="1" id="KW-0224">Dipeptidase</keyword>
<dbReference type="InterPro" id="IPR032466">
    <property type="entry name" value="Metal_Hydrolase"/>
</dbReference>